<feature type="compositionally biased region" description="Polar residues" evidence="1">
    <location>
        <begin position="159"/>
        <end position="170"/>
    </location>
</feature>
<dbReference type="GO" id="GO:0008757">
    <property type="term" value="F:S-adenosylmethionine-dependent methyltransferase activity"/>
    <property type="evidence" value="ECO:0007669"/>
    <property type="project" value="UniProtKB-ARBA"/>
</dbReference>
<protein>
    <submittedName>
        <fullName evidence="2">Uncharacterized protein</fullName>
    </submittedName>
</protein>
<dbReference type="GeneID" id="41979186"/>
<evidence type="ECO:0000313" key="2">
    <source>
        <dbReference type="EMBL" id="TPX18364.1"/>
    </source>
</evidence>
<dbReference type="RefSeq" id="XP_031000075.1">
    <property type="nucleotide sequence ID" value="XM_031134501.1"/>
</dbReference>
<dbReference type="InParanoid" id="A0A507BHZ4"/>
<keyword evidence="3" id="KW-1185">Reference proteome</keyword>
<accession>A0A507BHZ4</accession>
<dbReference type="STRING" id="1093900.A0A507BHZ4"/>
<feature type="compositionally biased region" description="Polar residues" evidence="1">
    <location>
        <begin position="101"/>
        <end position="131"/>
    </location>
</feature>
<feature type="region of interest" description="Disordered" evidence="1">
    <location>
        <begin position="159"/>
        <end position="179"/>
    </location>
</feature>
<evidence type="ECO:0000313" key="3">
    <source>
        <dbReference type="Proteomes" id="UP000319257"/>
    </source>
</evidence>
<dbReference type="Pfam" id="PF10294">
    <property type="entry name" value="Methyltransf_16"/>
    <property type="match status" value="1"/>
</dbReference>
<dbReference type="PANTHER" id="PTHR14614:SF132">
    <property type="entry name" value="PROTEIN-LYSINE METHYLTRANSFERASE C42C1.13"/>
    <property type="match status" value="1"/>
</dbReference>
<dbReference type="SUPFAM" id="SSF53335">
    <property type="entry name" value="S-adenosyl-L-methionine-dependent methyltransferases"/>
    <property type="match status" value="1"/>
</dbReference>
<dbReference type="AlphaFoldDB" id="A0A507BHZ4"/>
<dbReference type="InterPro" id="IPR019410">
    <property type="entry name" value="Methyltransf_16"/>
</dbReference>
<gene>
    <name evidence="2" type="ORF">E0L32_011739</name>
</gene>
<dbReference type="Proteomes" id="UP000319257">
    <property type="component" value="Unassembled WGS sequence"/>
</dbReference>
<proteinExistence type="predicted"/>
<evidence type="ECO:0000256" key="1">
    <source>
        <dbReference type="SAM" id="MobiDB-lite"/>
    </source>
</evidence>
<name>A0A507BHZ4_9PEZI</name>
<reference evidence="2 3" key="1">
    <citation type="submission" date="2019-06" db="EMBL/GenBank/DDBJ databases">
        <title>Draft genome sequence of the filamentous fungus Phialemoniopsis curvata isolated from diesel fuel.</title>
        <authorList>
            <person name="Varaljay V.A."/>
            <person name="Lyon W.J."/>
            <person name="Crouch A.L."/>
            <person name="Drake C.E."/>
            <person name="Hollomon J.M."/>
            <person name="Nadeau L.J."/>
            <person name="Nunn H.S."/>
            <person name="Stevenson B.S."/>
            <person name="Bojanowski C.L."/>
            <person name="Crookes-Goodson W.J."/>
        </authorList>
    </citation>
    <scope>NUCLEOTIDE SEQUENCE [LARGE SCALE GENOMIC DNA]</scope>
    <source>
        <strain evidence="2 3">D216</strain>
    </source>
</reference>
<dbReference type="GO" id="GO:0005829">
    <property type="term" value="C:cytosol"/>
    <property type="evidence" value="ECO:0007669"/>
    <property type="project" value="TreeGrafter"/>
</dbReference>
<dbReference type="EMBL" id="SKBQ01000116">
    <property type="protein sequence ID" value="TPX18364.1"/>
    <property type="molecule type" value="Genomic_DNA"/>
</dbReference>
<organism evidence="2 3">
    <name type="scientific">Thyridium curvatum</name>
    <dbReference type="NCBI Taxonomy" id="1093900"/>
    <lineage>
        <taxon>Eukaryota</taxon>
        <taxon>Fungi</taxon>
        <taxon>Dikarya</taxon>
        <taxon>Ascomycota</taxon>
        <taxon>Pezizomycotina</taxon>
        <taxon>Sordariomycetes</taxon>
        <taxon>Sordariomycetidae</taxon>
        <taxon>Thyridiales</taxon>
        <taxon>Thyridiaceae</taxon>
        <taxon>Thyridium</taxon>
    </lineage>
</organism>
<dbReference type="PANTHER" id="PTHR14614">
    <property type="entry name" value="HEPATOCELLULAR CARCINOMA-ASSOCIATED ANTIGEN"/>
    <property type="match status" value="1"/>
</dbReference>
<comment type="caution">
    <text evidence="2">The sequence shown here is derived from an EMBL/GenBank/DDBJ whole genome shotgun (WGS) entry which is preliminary data.</text>
</comment>
<dbReference type="OrthoDB" id="413520at2759"/>
<feature type="region of interest" description="Disordered" evidence="1">
    <location>
        <begin position="60"/>
        <end position="131"/>
    </location>
</feature>
<sequence>MHYIRLLRPPAVTQTGTKNSIKNIVKVVLTITTDLGESFLCPDSPIKLVFNLEHEVPNPAAVQETNAGTTATRKRKFSGAHEEESGGGTVGSTRDGGTPETADQVTDPPTSSHPRTTETVTTQLQAEGKNNSSVWRAGMRVLKAELVIPQRIADKLENVSTDRPTGSSASDGLETGLMGLGKDATRPRLFIQPEDSLLSAVYSNDLLQKGHGLIMPVWSELAFFGQDPEHHSSRRLVLGDHGDENSGPVSVVVEEEIGESIARHVWDAGVVTVALLQDICSTSITRKYTNTLPELRKILLDSEELRILELGSGVGILGIGAAQILGRCRSPHGQKTFFLLTDLHEAEDQARRNISIFEGSQTPTTNPGTSIVKLEWGALDWDLGRKGLFGDLKAVRSTPFDLVMLSDCTYNVDMLPSLVGTLSALHDLSRGMGKDCKVLLATKPRHPSEKELFELMSEERWSIAEEVTLPLAVLASEDEQVEVYLFSRRA</sequence>
<dbReference type="Gene3D" id="3.40.50.150">
    <property type="entry name" value="Vaccinia Virus protein VP39"/>
    <property type="match status" value="1"/>
</dbReference>
<dbReference type="InterPro" id="IPR029063">
    <property type="entry name" value="SAM-dependent_MTases_sf"/>
</dbReference>